<dbReference type="PROSITE" id="PS00523">
    <property type="entry name" value="SULFATASE_1"/>
    <property type="match status" value="1"/>
</dbReference>
<dbReference type="GO" id="GO:0008484">
    <property type="term" value="F:sulfuric ester hydrolase activity"/>
    <property type="evidence" value="ECO:0007669"/>
    <property type="project" value="TreeGrafter"/>
</dbReference>
<evidence type="ECO:0000256" key="9">
    <source>
        <dbReference type="ARBA" id="ARBA00023136"/>
    </source>
</evidence>
<evidence type="ECO:0000256" key="12">
    <source>
        <dbReference type="SAM" id="Phobius"/>
    </source>
</evidence>
<evidence type="ECO:0000256" key="6">
    <source>
        <dbReference type="ARBA" id="ARBA00022737"/>
    </source>
</evidence>
<accession>A0AAN6VAI9</accession>
<keyword evidence="6" id="KW-0677">Repeat</keyword>
<dbReference type="SMART" id="SM00679">
    <property type="entry name" value="CTNS"/>
    <property type="match status" value="2"/>
</dbReference>
<keyword evidence="4 12" id="KW-0812">Transmembrane</keyword>
<feature type="domain" description="Choline sulfatase enzyme C-terminal" evidence="14">
    <location>
        <begin position="758"/>
        <end position="809"/>
    </location>
</feature>
<dbReference type="InterPro" id="IPR017785">
    <property type="entry name" value="Choline-sulfatase"/>
</dbReference>
<feature type="domain" description="Sulfatase N-terminal" evidence="13">
    <location>
        <begin position="307"/>
        <end position="649"/>
    </location>
</feature>
<dbReference type="EMBL" id="MU853555">
    <property type="protein sequence ID" value="KAK4147839.1"/>
    <property type="molecule type" value="Genomic_DNA"/>
</dbReference>
<dbReference type="Gene3D" id="1.20.1280.290">
    <property type="match status" value="2"/>
</dbReference>
<evidence type="ECO:0000256" key="11">
    <source>
        <dbReference type="SAM" id="MobiDB-lite"/>
    </source>
</evidence>
<keyword evidence="9 12" id="KW-0472">Membrane</keyword>
<feature type="transmembrane region" description="Helical" evidence="12">
    <location>
        <begin position="136"/>
        <end position="154"/>
    </location>
</feature>
<dbReference type="AlphaFoldDB" id="A0AAN6VAI9"/>
<evidence type="ECO:0000313" key="16">
    <source>
        <dbReference type="Proteomes" id="UP001302676"/>
    </source>
</evidence>
<dbReference type="GO" id="GO:0016020">
    <property type="term" value="C:membrane"/>
    <property type="evidence" value="ECO:0007669"/>
    <property type="project" value="UniProtKB-SubCell"/>
</dbReference>
<dbReference type="PANTHER" id="PTHR45953">
    <property type="entry name" value="IDURONATE 2-SULFATASE"/>
    <property type="match status" value="1"/>
</dbReference>
<reference evidence="15" key="2">
    <citation type="submission" date="2023-05" db="EMBL/GenBank/DDBJ databases">
        <authorList>
            <consortium name="Lawrence Berkeley National Laboratory"/>
            <person name="Steindorff A."/>
            <person name="Hensen N."/>
            <person name="Bonometti L."/>
            <person name="Westerberg I."/>
            <person name="Brannstrom I.O."/>
            <person name="Guillou S."/>
            <person name="Cros-Aarteil S."/>
            <person name="Calhoun S."/>
            <person name="Haridas S."/>
            <person name="Kuo A."/>
            <person name="Mondo S."/>
            <person name="Pangilinan J."/>
            <person name="Riley R."/>
            <person name="Labutti K."/>
            <person name="Andreopoulos B."/>
            <person name="Lipzen A."/>
            <person name="Chen C."/>
            <person name="Yanf M."/>
            <person name="Daum C."/>
            <person name="Ng V."/>
            <person name="Clum A."/>
            <person name="Ohm R."/>
            <person name="Martin F."/>
            <person name="Silar P."/>
            <person name="Natvig D."/>
            <person name="Lalanne C."/>
            <person name="Gautier V."/>
            <person name="Ament-Velasquez S.L."/>
            <person name="Kruys A."/>
            <person name="Hutchinson M.I."/>
            <person name="Powell A.J."/>
            <person name="Barry K."/>
            <person name="Miller A.N."/>
            <person name="Grigoriev I.V."/>
            <person name="Debuchy R."/>
            <person name="Gladieux P."/>
            <person name="Thoren M.H."/>
            <person name="Johannesson H."/>
        </authorList>
    </citation>
    <scope>NUCLEOTIDE SEQUENCE</scope>
    <source>
        <strain evidence="15">CBS 141.50</strain>
    </source>
</reference>
<evidence type="ECO:0000256" key="8">
    <source>
        <dbReference type="ARBA" id="ARBA00022989"/>
    </source>
</evidence>
<dbReference type="RefSeq" id="XP_062641210.1">
    <property type="nucleotide sequence ID" value="XM_062785218.1"/>
</dbReference>
<dbReference type="GO" id="GO:0046872">
    <property type="term" value="F:metal ion binding"/>
    <property type="evidence" value="ECO:0007669"/>
    <property type="project" value="UniProtKB-KW"/>
</dbReference>
<comment type="similarity">
    <text evidence="2">Belongs to the sulfatase family.</text>
</comment>
<evidence type="ECO:0000256" key="1">
    <source>
        <dbReference type="ARBA" id="ARBA00004141"/>
    </source>
</evidence>
<evidence type="ECO:0000259" key="14">
    <source>
        <dbReference type="Pfam" id="PF12411"/>
    </source>
</evidence>
<dbReference type="FunFam" id="1.20.1280.290:FF:000006">
    <property type="entry name" value="mannose-P-dolichol utilization defect 1 protein"/>
    <property type="match status" value="1"/>
</dbReference>
<dbReference type="FunFam" id="3.40.720.10:FF:000032">
    <property type="entry name" value="Choline sulfatase"/>
    <property type="match status" value="1"/>
</dbReference>
<sequence length="833" mass="91802">MDALRSAIQPITHNLPGPVRDLGESIIGDTCYKTLLLDVDLENTECIKLAVSKGLGIGIVGASSIVKVPQILKLVQSRSASGVSFLSYLLETTSYLISLAYNVRNAFPFSTYGETALVLGQNVIITVLVLNYSGRASVAAVFVAALAASVVTLFSENVVNMQNLRYLQAGAGALGVASKVPQILAILQEGGTGQLSAFTVFNYLLGSLARVFTTLQEVDDKLILYGFVAGFALNLVLALQMVYYWNAPSAKAKGKQKAAPVTAPTSATTTSASTPPKSKGPTTRRLAPVNLTRGGTTAGPAPGEKRPNILYIMADQLAAPFLKIYNPDSQILTPNLDALAARSVQFDSAYCPSPLCAPSRMSMITGLLPMKIGAYDNAAAISSDIPTYAHYLRMKGYHTALAGKMHFIGDQLHGYETRLTSDIYPGDYGWAVNWDEPDTRLEWYHNASSILQAGTCVRSNQLDYDEEVMYRSTQFLYDHVREGPDSRPFSLTVSLTHPHDPYTIEEKYWDLYEGVDIDLPKVNIPKEEQDPHSKRLLKVCDLWDTEFSEEQIKRARRAYYGAVSYVDDCIGRLLDVLKKCKLDENTIVVFSGDHGDMLGERGLWYKMSYFESSVRVPLLVSYPAQFTPHRVSANVSTLDILPTMCDFVGTKPASFLPMDGVSLLPHLQDVPGGHDEVFAEYTGEGTVRPLMMIRRGKWKYVTCPADGSQLYDLEADPLEVTDLVKSGAVATDEKIKQAFEGFEAQAKAKWDFDAITKEVFQSQRKRRLVWSALTQGKWTSWDFDPIDDGREKYIRSHIPLDDLERRARFPAVDAFGRETGSVIVTDQAGSHGQ</sequence>
<dbReference type="Gene3D" id="3.40.720.10">
    <property type="entry name" value="Alkaline Phosphatase, subunit A"/>
    <property type="match status" value="1"/>
</dbReference>
<dbReference type="Pfam" id="PF04193">
    <property type="entry name" value="PQ-loop"/>
    <property type="match status" value="2"/>
</dbReference>
<feature type="region of interest" description="Disordered" evidence="11">
    <location>
        <begin position="255"/>
        <end position="300"/>
    </location>
</feature>
<protein>
    <submittedName>
        <fullName evidence="15">Choline-sulfatase</fullName>
    </submittedName>
</protein>
<keyword evidence="8 12" id="KW-1133">Transmembrane helix</keyword>
<evidence type="ECO:0000256" key="4">
    <source>
        <dbReference type="ARBA" id="ARBA00022692"/>
    </source>
</evidence>
<dbReference type="NCBIfam" id="TIGR03417">
    <property type="entry name" value="chol_sulfatase"/>
    <property type="match status" value="1"/>
</dbReference>
<name>A0AAN6VAI9_9PEZI</name>
<dbReference type="Pfam" id="PF12411">
    <property type="entry name" value="Choline_sulf_C"/>
    <property type="match status" value="1"/>
</dbReference>
<dbReference type="SUPFAM" id="SSF53649">
    <property type="entry name" value="Alkaline phosphatase-like"/>
    <property type="match status" value="1"/>
</dbReference>
<evidence type="ECO:0000259" key="13">
    <source>
        <dbReference type="Pfam" id="PF00884"/>
    </source>
</evidence>
<keyword evidence="5" id="KW-0479">Metal-binding</keyword>
<evidence type="ECO:0000256" key="2">
    <source>
        <dbReference type="ARBA" id="ARBA00008779"/>
    </source>
</evidence>
<dbReference type="Proteomes" id="UP001302676">
    <property type="component" value="Unassembled WGS sequence"/>
</dbReference>
<dbReference type="InterPro" id="IPR024607">
    <property type="entry name" value="Sulfatase_CS"/>
</dbReference>
<feature type="compositionally biased region" description="Low complexity" evidence="11">
    <location>
        <begin position="257"/>
        <end position="283"/>
    </location>
</feature>
<evidence type="ECO:0000256" key="10">
    <source>
        <dbReference type="ARBA" id="ARBA00038475"/>
    </source>
</evidence>
<reference evidence="15" key="1">
    <citation type="journal article" date="2023" name="Mol. Phylogenet. Evol.">
        <title>Genome-scale phylogeny and comparative genomics of the fungal order Sordariales.</title>
        <authorList>
            <person name="Hensen N."/>
            <person name="Bonometti L."/>
            <person name="Westerberg I."/>
            <person name="Brannstrom I.O."/>
            <person name="Guillou S."/>
            <person name="Cros-Aarteil S."/>
            <person name="Calhoun S."/>
            <person name="Haridas S."/>
            <person name="Kuo A."/>
            <person name="Mondo S."/>
            <person name="Pangilinan J."/>
            <person name="Riley R."/>
            <person name="LaButti K."/>
            <person name="Andreopoulos B."/>
            <person name="Lipzen A."/>
            <person name="Chen C."/>
            <person name="Yan M."/>
            <person name="Daum C."/>
            <person name="Ng V."/>
            <person name="Clum A."/>
            <person name="Steindorff A."/>
            <person name="Ohm R.A."/>
            <person name="Martin F."/>
            <person name="Silar P."/>
            <person name="Natvig D.O."/>
            <person name="Lalanne C."/>
            <person name="Gautier V."/>
            <person name="Ament-Velasquez S.L."/>
            <person name="Kruys A."/>
            <person name="Hutchinson M.I."/>
            <person name="Powell A.J."/>
            <person name="Barry K."/>
            <person name="Miller A.N."/>
            <person name="Grigoriev I.V."/>
            <person name="Debuchy R."/>
            <person name="Gladieux P."/>
            <person name="Hiltunen Thoren M."/>
            <person name="Johannesson H."/>
        </authorList>
    </citation>
    <scope>NUCLEOTIDE SEQUENCE</scope>
    <source>
        <strain evidence="15">CBS 141.50</strain>
    </source>
</reference>
<dbReference type="Pfam" id="PF00884">
    <property type="entry name" value="Sulfatase"/>
    <property type="match status" value="1"/>
</dbReference>
<keyword evidence="7" id="KW-0378">Hydrolase</keyword>
<evidence type="ECO:0000256" key="7">
    <source>
        <dbReference type="ARBA" id="ARBA00022801"/>
    </source>
</evidence>
<dbReference type="InterPro" id="IPR006603">
    <property type="entry name" value="PQ-loop_rpt"/>
</dbReference>
<evidence type="ECO:0000313" key="15">
    <source>
        <dbReference type="EMBL" id="KAK4147839.1"/>
    </source>
</evidence>
<dbReference type="InterPro" id="IPR000917">
    <property type="entry name" value="Sulfatase_N"/>
</dbReference>
<evidence type="ECO:0000256" key="3">
    <source>
        <dbReference type="ARBA" id="ARBA00022448"/>
    </source>
</evidence>
<comment type="subcellular location">
    <subcellularLocation>
        <location evidence="1">Membrane</location>
        <topology evidence="1">Multi-pass membrane protein</topology>
    </subcellularLocation>
</comment>
<dbReference type="GO" id="GO:0005737">
    <property type="term" value="C:cytoplasm"/>
    <property type="evidence" value="ECO:0007669"/>
    <property type="project" value="TreeGrafter"/>
</dbReference>
<dbReference type="GeneID" id="87821831"/>
<dbReference type="PANTHER" id="PTHR45953:SF1">
    <property type="entry name" value="IDURONATE 2-SULFATASE"/>
    <property type="match status" value="1"/>
</dbReference>
<keyword evidence="16" id="KW-1185">Reference proteome</keyword>
<gene>
    <name evidence="15" type="ORF">C8A04DRAFT_8721</name>
</gene>
<feature type="transmembrane region" description="Helical" evidence="12">
    <location>
        <begin position="224"/>
        <end position="245"/>
    </location>
</feature>
<dbReference type="PROSITE" id="PS00149">
    <property type="entry name" value="SULFATASE_2"/>
    <property type="match status" value="1"/>
</dbReference>
<comment type="caution">
    <text evidence="15">The sequence shown here is derived from an EMBL/GenBank/DDBJ whole genome shotgun (WGS) entry which is preliminary data.</text>
</comment>
<dbReference type="InterPro" id="IPR017850">
    <property type="entry name" value="Alkaline_phosphatase_core_sf"/>
</dbReference>
<comment type="similarity">
    <text evidence="10">Belongs to the MPDU1 (TC 2.A.43.3) family.</text>
</comment>
<dbReference type="CDD" id="cd16032">
    <property type="entry name" value="choline-sulfatase"/>
    <property type="match status" value="1"/>
</dbReference>
<keyword evidence="3" id="KW-0813">Transport</keyword>
<proteinExistence type="inferred from homology"/>
<dbReference type="InterPro" id="IPR025863">
    <property type="entry name" value="Choline_sulf_C_dom"/>
</dbReference>
<evidence type="ECO:0000256" key="5">
    <source>
        <dbReference type="ARBA" id="ARBA00022723"/>
    </source>
</evidence>
<organism evidence="15 16">
    <name type="scientific">Dichotomopilus funicola</name>
    <dbReference type="NCBI Taxonomy" id="1934379"/>
    <lineage>
        <taxon>Eukaryota</taxon>
        <taxon>Fungi</taxon>
        <taxon>Dikarya</taxon>
        <taxon>Ascomycota</taxon>
        <taxon>Pezizomycotina</taxon>
        <taxon>Sordariomycetes</taxon>
        <taxon>Sordariomycetidae</taxon>
        <taxon>Sordariales</taxon>
        <taxon>Chaetomiaceae</taxon>
        <taxon>Dichotomopilus</taxon>
    </lineage>
</organism>